<sequence length="113" mass="13150">MPLHILLMRLFPYAQDQNALRIFRDKIYISHICLPLVVILVPRPPIFSIFLVFLSFRNPLLLSLVSFIFVFTDPQYGKSTTPLLLLYCILQTITLTMDSYTCNGNNYKMLISF</sequence>
<organism evidence="1">
    <name type="scientific">Zea mays</name>
    <name type="common">Maize</name>
    <dbReference type="NCBI Taxonomy" id="4577"/>
    <lineage>
        <taxon>Eukaryota</taxon>
        <taxon>Viridiplantae</taxon>
        <taxon>Streptophyta</taxon>
        <taxon>Embryophyta</taxon>
        <taxon>Tracheophyta</taxon>
        <taxon>Spermatophyta</taxon>
        <taxon>Magnoliopsida</taxon>
        <taxon>Liliopsida</taxon>
        <taxon>Poales</taxon>
        <taxon>Poaceae</taxon>
        <taxon>PACMAD clade</taxon>
        <taxon>Panicoideae</taxon>
        <taxon>Andropogonodae</taxon>
        <taxon>Andropogoneae</taxon>
        <taxon>Tripsacinae</taxon>
        <taxon>Zea</taxon>
    </lineage>
</organism>
<reference evidence="1" key="1">
    <citation type="submission" date="2015-12" db="EMBL/GenBank/DDBJ databases">
        <title>Update maize B73 reference genome by single molecule sequencing technologies.</title>
        <authorList>
            <consortium name="Maize Genome Sequencing Project"/>
            <person name="Ware D."/>
        </authorList>
    </citation>
    <scope>NUCLEOTIDE SEQUENCE</scope>
    <source>
        <tissue evidence="1">Seedling</tissue>
    </source>
</reference>
<protein>
    <submittedName>
        <fullName evidence="1">Polyadenylate-binding protein 3</fullName>
    </submittedName>
</protein>
<gene>
    <name evidence="1" type="ORF">ZEAMMB73_Zm00001d018112</name>
</gene>
<evidence type="ECO:0000313" key="1">
    <source>
        <dbReference type="EMBL" id="AQK75039.1"/>
    </source>
</evidence>
<name>A0A1D6HKU7_MAIZE</name>
<accession>A0A1D6HKU7</accession>
<dbReference type="EMBL" id="CM000781">
    <property type="protein sequence ID" value="AQK75039.1"/>
    <property type="molecule type" value="Genomic_DNA"/>
</dbReference>
<proteinExistence type="predicted"/>
<dbReference type="AlphaFoldDB" id="A0A1D6HKU7"/>